<evidence type="ECO:0000259" key="4">
    <source>
        <dbReference type="Pfam" id="PF03816"/>
    </source>
</evidence>
<dbReference type="InterPro" id="IPR050922">
    <property type="entry name" value="LytR/CpsA/Psr_CW_biosynth"/>
</dbReference>
<evidence type="ECO:0000256" key="3">
    <source>
        <dbReference type="SAM" id="Phobius"/>
    </source>
</evidence>
<evidence type="ECO:0000256" key="1">
    <source>
        <dbReference type="ARBA" id="ARBA00006068"/>
    </source>
</evidence>
<keyword evidence="3" id="KW-0812">Transmembrane</keyword>
<organism evidence="5 6">
    <name type="scientific">Cryobacterium suzukii</name>
    <dbReference type="NCBI Taxonomy" id="1259198"/>
    <lineage>
        <taxon>Bacteria</taxon>
        <taxon>Bacillati</taxon>
        <taxon>Actinomycetota</taxon>
        <taxon>Actinomycetes</taxon>
        <taxon>Micrococcales</taxon>
        <taxon>Microbacteriaceae</taxon>
        <taxon>Cryobacterium</taxon>
    </lineage>
</organism>
<gene>
    <name evidence="5" type="ORF">E3T39_15580</name>
</gene>
<keyword evidence="3" id="KW-1133">Transmembrane helix</keyword>
<sequence length="412" mass="42641">MVDAGRRSKRIVGIARHGRLKRSNPYVTALKLVAAVLTVAVVSTSAVAAVAVWSFSKTVDDNAIDITVGDTAAPVPQLESYENGFNILMVGIDNDATQSAAYGERQGTLNDVNILVHVSADHSSAVVVSIPRDLIVPHPTCTDAESGTEFSAMAARPVNEAMSRGGLPCVVKTVSELTGLTIPYAGLISFDGVVQMSDAVGGVPICLTAAINDDSAGLYLPAGPSIVAGDTALAFLRSRDGVGDRSDLARISSQQIYMASLMRTVQGNGTLTNIPTLINLANAAAINIKLSTSLADIDTMVSMALALKDIDLDRMLFVQYPGTTGDSNYPGKVVPAEALAAEIFTKLSADQPFTLPGTTSAQEPTTDAPVPVETSTPSVDTAVPAPAPTVEALNGLTGQTAQDESCAEARTG</sequence>
<protein>
    <submittedName>
        <fullName evidence="5">LytR family transcriptional regulator</fullName>
    </submittedName>
</protein>
<feature type="region of interest" description="Disordered" evidence="2">
    <location>
        <begin position="354"/>
        <end position="412"/>
    </location>
</feature>
<dbReference type="PANTHER" id="PTHR33392:SF6">
    <property type="entry name" value="POLYISOPRENYL-TEICHOIC ACID--PEPTIDOGLYCAN TEICHOIC ACID TRANSFERASE TAGU"/>
    <property type="match status" value="1"/>
</dbReference>
<keyword evidence="6" id="KW-1185">Reference proteome</keyword>
<feature type="domain" description="Cell envelope-related transcriptional attenuator" evidence="4">
    <location>
        <begin position="110"/>
        <end position="266"/>
    </location>
</feature>
<name>A0A4R9AB90_9MICO</name>
<dbReference type="EMBL" id="SOHJ01000015">
    <property type="protein sequence ID" value="TFD56756.1"/>
    <property type="molecule type" value="Genomic_DNA"/>
</dbReference>
<feature type="compositionally biased region" description="Low complexity" evidence="2">
    <location>
        <begin position="376"/>
        <end position="390"/>
    </location>
</feature>
<dbReference type="AlphaFoldDB" id="A0A4R9AB90"/>
<evidence type="ECO:0000313" key="5">
    <source>
        <dbReference type="EMBL" id="TFD56756.1"/>
    </source>
</evidence>
<evidence type="ECO:0000256" key="2">
    <source>
        <dbReference type="SAM" id="MobiDB-lite"/>
    </source>
</evidence>
<dbReference type="InterPro" id="IPR004474">
    <property type="entry name" value="LytR_CpsA_psr"/>
</dbReference>
<reference evidence="5 6" key="1">
    <citation type="submission" date="2019-03" db="EMBL/GenBank/DDBJ databases">
        <title>Genomics of glacier-inhabiting Cryobacterium strains.</title>
        <authorList>
            <person name="Liu Q."/>
            <person name="Xin Y.-H."/>
        </authorList>
    </citation>
    <scope>NUCLEOTIDE SEQUENCE [LARGE SCALE GENOMIC DNA]</scope>
    <source>
        <strain evidence="5 6">Sr39</strain>
    </source>
</reference>
<dbReference type="Gene3D" id="3.40.630.190">
    <property type="entry name" value="LCP protein"/>
    <property type="match status" value="1"/>
</dbReference>
<dbReference type="PANTHER" id="PTHR33392">
    <property type="entry name" value="POLYISOPRENYL-TEICHOIC ACID--PEPTIDOGLYCAN TEICHOIC ACID TRANSFERASE TAGU"/>
    <property type="match status" value="1"/>
</dbReference>
<keyword evidence="3" id="KW-0472">Membrane</keyword>
<dbReference type="Proteomes" id="UP000298170">
    <property type="component" value="Unassembled WGS sequence"/>
</dbReference>
<dbReference type="OrthoDB" id="9782542at2"/>
<comment type="caution">
    <text evidence="5">The sequence shown here is derived from an EMBL/GenBank/DDBJ whole genome shotgun (WGS) entry which is preliminary data.</text>
</comment>
<feature type="transmembrane region" description="Helical" evidence="3">
    <location>
        <begin position="29"/>
        <end position="55"/>
    </location>
</feature>
<dbReference type="NCBIfam" id="TIGR00350">
    <property type="entry name" value="lytR_cpsA_psr"/>
    <property type="match status" value="1"/>
</dbReference>
<evidence type="ECO:0000313" key="6">
    <source>
        <dbReference type="Proteomes" id="UP000298170"/>
    </source>
</evidence>
<accession>A0A4R9AB90</accession>
<comment type="similarity">
    <text evidence="1">Belongs to the LytR/CpsA/Psr (LCP) family.</text>
</comment>
<proteinExistence type="inferred from homology"/>
<feature type="compositionally biased region" description="Polar residues" evidence="2">
    <location>
        <begin position="356"/>
        <end position="365"/>
    </location>
</feature>
<dbReference type="Pfam" id="PF03816">
    <property type="entry name" value="LytR_cpsA_psr"/>
    <property type="match status" value="1"/>
</dbReference>